<dbReference type="Gene3D" id="3.40.50.1010">
    <property type="entry name" value="5'-nuclease"/>
    <property type="match status" value="1"/>
</dbReference>
<comment type="caution">
    <text evidence="1">The sequence shown here is derived from an EMBL/GenBank/DDBJ whole genome shotgun (WGS) entry which is preliminary data.</text>
</comment>
<proteinExistence type="predicted"/>
<keyword evidence="2" id="KW-1185">Reference proteome</keyword>
<name>A0ABR5Y0A3_9PROT</name>
<dbReference type="RefSeq" id="WP_063093738.1">
    <property type="nucleotide sequence ID" value="NZ_DFMA01000002.1"/>
</dbReference>
<evidence type="ECO:0000313" key="2">
    <source>
        <dbReference type="Proteomes" id="UP000076167"/>
    </source>
</evidence>
<accession>A0ABR5Y0A3</accession>
<evidence type="ECO:0000313" key="1">
    <source>
        <dbReference type="EMBL" id="KZD02952.1"/>
    </source>
</evidence>
<gene>
    <name evidence="1" type="ORF">AUP40_18860</name>
</gene>
<reference evidence="1 2" key="1">
    <citation type="submission" date="2015-12" db="EMBL/GenBank/DDBJ databases">
        <title>Genome sequence of Thalassospira xiamenensis MCCC 1A03005.</title>
        <authorList>
            <person name="Lu L."/>
            <person name="Lai Q."/>
            <person name="Shao Z."/>
            <person name="Qian P."/>
        </authorList>
    </citation>
    <scope>NUCLEOTIDE SEQUENCE [LARGE SCALE GENOMIC DNA]</scope>
    <source>
        <strain evidence="1 2">MCCC 1A03005</strain>
    </source>
</reference>
<dbReference type="Proteomes" id="UP000076167">
    <property type="component" value="Unassembled WGS sequence"/>
</dbReference>
<evidence type="ECO:0008006" key="3">
    <source>
        <dbReference type="Google" id="ProtNLM"/>
    </source>
</evidence>
<sequence length="207" mass="23522">MGIHVFFDNSNVWGGAQNIRSEKEPHVPWFLLRIYYKNIFSLVEGGREVKTKVMAGSVPPECDQLWENAKGLGCDVDLLHRVEDGARVREQGVDELLHLKIANAILDHDAPQTLVVVSGDGSISEFGTGFITQVERALKKGWKAEIWSWSNSLKSKYYELRDLHQDTVSINTFDEYYDALTFVREGIYEADGSQIKVRERIVSPLYS</sequence>
<protein>
    <recommendedName>
        <fullName evidence="3">NYN domain-containing protein</fullName>
    </recommendedName>
</protein>
<dbReference type="EMBL" id="LPXL01000030">
    <property type="protein sequence ID" value="KZD02952.1"/>
    <property type="molecule type" value="Genomic_DNA"/>
</dbReference>
<organism evidence="1 2">
    <name type="scientific">Thalassospira xiamenensis</name>
    <dbReference type="NCBI Taxonomy" id="220697"/>
    <lineage>
        <taxon>Bacteria</taxon>
        <taxon>Pseudomonadati</taxon>
        <taxon>Pseudomonadota</taxon>
        <taxon>Alphaproteobacteria</taxon>
        <taxon>Rhodospirillales</taxon>
        <taxon>Thalassospiraceae</taxon>
        <taxon>Thalassospira</taxon>
    </lineage>
</organism>
<dbReference type="CDD" id="cd18724">
    <property type="entry name" value="PIN_LabA-like"/>
    <property type="match status" value="1"/>
</dbReference>